<name>A0A2P2QY83_RHIMU</name>
<organism evidence="1">
    <name type="scientific">Rhizophora mucronata</name>
    <name type="common">Asiatic mangrove</name>
    <dbReference type="NCBI Taxonomy" id="61149"/>
    <lineage>
        <taxon>Eukaryota</taxon>
        <taxon>Viridiplantae</taxon>
        <taxon>Streptophyta</taxon>
        <taxon>Embryophyta</taxon>
        <taxon>Tracheophyta</taxon>
        <taxon>Spermatophyta</taxon>
        <taxon>Magnoliopsida</taxon>
        <taxon>eudicotyledons</taxon>
        <taxon>Gunneridae</taxon>
        <taxon>Pentapetalae</taxon>
        <taxon>rosids</taxon>
        <taxon>fabids</taxon>
        <taxon>Malpighiales</taxon>
        <taxon>Rhizophoraceae</taxon>
        <taxon>Rhizophora</taxon>
    </lineage>
</organism>
<evidence type="ECO:0000313" key="1">
    <source>
        <dbReference type="EMBL" id="MBX71871.1"/>
    </source>
</evidence>
<sequence>MNVDFSVGLTFIKNPFSKGIRK</sequence>
<reference evidence="1" key="1">
    <citation type="submission" date="2018-02" db="EMBL/GenBank/DDBJ databases">
        <title>Rhizophora mucronata_Transcriptome.</title>
        <authorList>
            <person name="Meera S.P."/>
            <person name="Sreeshan A."/>
            <person name="Augustine A."/>
        </authorList>
    </citation>
    <scope>NUCLEOTIDE SEQUENCE</scope>
    <source>
        <tissue evidence="1">Leaf</tissue>
    </source>
</reference>
<protein>
    <submittedName>
        <fullName evidence="1">Uncharacterized protein</fullName>
    </submittedName>
</protein>
<dbReference type="EMBL" id="GGEC01091387">
    <property type="protein sequence ID" value="MBX71871.1"/>
    <property type="molecule type" value="Transcribed_RNA"/>
</dbReference>
<accession>A0A2P2QY83</accession>
<proteinExistence type="predicted"/>
<dbReference type="AlphaFoldDB" id="A0A2P2QY83"/>